<dbReference type="Pfam" id="PF24963">
    <property type="entry name" value="DUF7768"/>
    <property type="match status" value="1"/>
</dbReference>
<comment type="caution">
    <text evidence="2">The sequence shown here is derived from an EMBL/GenBank/DDBJ whole genome shotgun (WGS) entry which is preliminary data.</text>
</comment>
<dbReference type="eggNOG" id="ENOG5031NJV">
    <property type="taxonomic scope" value="Bacteria"/>
</dbReference>
<dbReference type="AlphaFoldDB" id="F9DR47"/>
<reference evidence="2 3" key="1">
    <citation type="submission" date="2011-04" db="EMBL/GenBank/DDBJ databases">
        <authorList>
            <person name="Muzny D."/>
            <person name="Qin X."/>
            <person name="Deng J."/>
            <person name="Jiang H."/>
            <person name="Liu Y."/>
            <person name="Qu J."/>
            <person name="Song X.-Z."/>
            <person name="Zhang L."/>
            <person name="Thornton R."/>
            <person name="Coyle M."/>
            <person name="Francisco L."/>
            <person name="Jackson L."/>
            <person name="Javaid M."/>
            <person name="Korchina V."/>
            <person name="Kovar C."/>
            <person name="Mata R."/>
            <person name="Mathew T."/>
            <person name="Ngo R."/>
            <person name="Nguyen L."/>
            <person name="Nguyen N."/>
            <person name="Okwuonu G."/>
            <person name="Ongeri F."/>
            <person name="Pham C."/>
            <person name="Simmons D."/>
            <person name="Wilczek-Boney K."/>
            <person name="Hale W."/>
            <person name="Jakkamsetti A."/>
            <person name="Pham P."/>
            <person name="Ruth R."/>
            <person name="San Lucas F."/>
            <person name="Warren J."/>
            <person name="Zhang J."/>
            <person name="Zhao Z."/>
            <person name="Zhou C."/>
            <person name="Zhu D."/>
            <person name="Lee S."/>
            <person name="Bess C."/>
            <person name="Blankenburg K."/>
            <person name="Forbes L."/>
            <person name="Fu Q."/>
            <person name="Gubbala S."/>
            <person name="Hirani K."/>
            <person name="Jayaseelan J.C."/>
            <person name="Lara F."/>
            <person name="Munidasa M."/>
            <person name="Palculict T."/>
            <person name="Patil S."/>
            <person name="Pu L.-L."/>
            <person name="Saada N."/>
            <person name="Tang L."/>
            <person name="Weissenberger G."/>
            <person name="Zhu Y."/>
            <person name="Hemphill L."/>
            <person name="Shang Y."/>
            <person name="Youmans B."/>
            <person name="Ayvaz T."/>
            <person name="Ross M."/>
            <person name="Santibanez J."/>
            <person name="Aqrawi P."/>
            <person name="Gross S."/>
            <person name="Joshi V."/>
            <person name="Fowler G."/>
            <person name="Nazareth L."/>
            <person name="Reid J."/>
            <person name="Worley K."/>
            <person name="Petrosino J."/>
            <person name="Highlander S."/>
            <person name="Gibbs R."/>
        </authorList>
    </citation>
    <scope>NUCLEOTIDE SEQUENCE [LARGE SCALE GENOMIC DNA]</scope>
    <source>
        <strain evidence="2 3">2681</strain>
    </source>
</reference>
<evidence type="ECO:0000259" key="1">
    <source>
        <dbReference type="Pfam" id="PF24963"/>
    </source>
</evidence>
<dbReference type="Proteomes" id="UP000005316">
    <property type="component" value="Unassembled WGS sequence"/>
</dbReference>
<dbReference type="RefSeq" id="WP_009766144.1">
    <property type="nucleotide sequence ID" value="NZ_GL982997.1"/>
</dbReference>
<dbReference type="EMBL" id="AFPZ01000034">
    <property type="protein sequence ID" value="EGQ26736.1"/>
    <property type="molecule type" value="Genomic_DNA"/>
</dbReference>
<sequence length="133" mass="15428">MTTISRFNHEGYYDPTPYQALKGKYRPLVYIASPFSSEVGENTQMARNYCRFAVDEGYIPLAPHLHYPQFLNDNDPKERELGLHFALVLLGKCEELWVFDRVSVGMADEIAKAERRNMPIRYFNNSCKEVVSE</sequence>
<protein>
    <recommendedName>
        <fullName evidence="1">DUF7768 domain-containing protein</fullName>
    </recommendedName>
</protein>
<evidence type="ECO:0000313" key="3">
    <source>
        <dbReference type="Proteomes" id="UP000005316"/>
    </source>
</evidence>
<dbReference type="HOGENOM" id="CLU_128088_0_0_9"/>
<dbReference type="Gene3D" id="3.40.50.10400">
    <property type="entry name" value="Hypothetical protein PA1492"/>
    <property type="match status" value="1"/>
</dbReference>
<gene>
    <name evidence="2" type="ORF">HMPREF9372_1277</name>
</gene>
<proteinExistence type="predicted"/>
<name>F9DR47_9BACL</name>
<feature type="domain" description="DUF7768" evidence="1">
    <location>
        <begin position="27"/>
        <end position="123"/>
    </location>
</feature>
<dbReference type="InterPro" id="IPR056670">
    <property type="entry name" value="DUF7768"/>
</dbReference>
<accession>F9DR47</accession>
<dbReference type="OrthoDB" id="9807423at2"/>
<organism evidence="2 3">
    <name type="scientific">Sporosarcina newyorkensis 2681</name>
    <dbReference type="NCBI Taxonomy" id="1027292"/>
    <lineage>
        <taxon>Bacteria</taxon>
        <taxon>Bacillati</taxon>
        <taxon>Bacillota</taxon>
        <taxon>Bacilli</taxon>
        <taxon>Bacillales</taxon>
        <taxon>Caryophanaceae</taxon>
        <taxon>Sporosarcina</taxon>
    </lineage>
</organism>
<evidence type="ECO:0000313" key="2">
    <source>
        <dbReference type="EMBL" id="EGQ26736.1"/>
    </source>
</evidence>